<evidence type="ECO:0000256" key="1">
    <source>
        <dbReference type="ARBA" id="ARBA00008335"/>
    </source>
</evidence>
<dbReference type="FunFam" id="1.20.1250.20:FF:000431">
    <property type="entry name" value="Predicted protein"/>
    <property type="match status" value="1"/>
</dbReference>
<feature type="transmembrane region" description="Helical" evidence="2">
    <location>
        <begin position="130"/>
        <end position="148"/>
    </location>
</feature>
<evidence type="ECO:0000313" key="4">
    <source>
        <dbReference type="Proteomes" id="UP000625711"/>
    </source>
</evidence>
<keyword evidence="2" id="KW-1133">Transmembrane helix</keyword>
<feature type="transmembrane region" description="Helical" evidence="2">
    <location>
        <begin position="349"/>
        <end position="370"/>
    </location>
</feature>
<comment type="similarity">
    <text evidence="1">Belongs to the major facilitator superfamily.</text>
</comment>
<gene>
    <name evidence="3" type="ORF">GWI33_008095</name>
</gene>
<dbReference type="OrthoDB" id="1730117at2759"/>
<feature type="transmembrane region" description="Helical" evidence="2">
    <location>
        <begin position="291"/>
        <end position="313"/>
    </location>
</feature>
<feature type="transmembrane region" description="Helical" evidence="2">
    <location>
        <begin position="59"/>
        <end position="77"/>
    </location>
</feature>
<reference evidence="3" key="1">
    <citation type="submission" date="2020-08" db="EMBL/GenBank/DDBJ databases">
        <title>Genome sequencing and assembly of the red palm weevil Rhynchophorus ferrugineus.</title>
        <authorList>
            <person name="Dias G.B."/>
            <person name="Bergman C.M."/>
            <person name="Manee M."/>
        </authorList>
    </citation>
    <scope>NUCLEOTIDE SEQUENCE</scope>
    <source>
        <strain evidence="3">AA-2017</strain>
        <tissue evidence="3">Whole larva</tissue>
    </source>
</reference>
<dbReference type="Pfam" id="PF13347">
    <property type="entry name" value="MFS_2"/>
    <property type="match status" value="1"/>
</dbReference>
<keyword evidence="4" id="KW-1185">Reference proteome</keyword>
<dbReference type="InterPro" id="IPR039672">
    <property type="entry name" value="MFS_2"/>
</dbReference>
<dbReference type="AlphaFoldDB" id="A0A834MEF1"/>
<evidence type="ECO:0000256" key="2">
    <source>
        <dbReference type="SAM" id="Phobius"/>
    </source>
</evidence>
<dbReference type="PANTHER" id="PTHR11328">
    <property type="entry name" value="MAJOR FACILITATOR SUPERFAMILY DOMAIN-CONTAINING PROTEIN"/>
    <property type="match status" value="1"/>
</dbReference>
<accession>A0A834MEF1</accession>
<organism evidence="3 4">
    <name type="scientific">Rhynchophorus ferrugineus</name>
    <name type="common">Red palm weevil</name>
    <name type="synonym">Curculio ferrugineus</name>
    <dbReference type="NCBI Taxonomy" id="354439"/>
    <lineage>
        <taxon>Eukaryota</taxon>
        <taxon>Metazoa</taxon>
        <taxon>Ecdysozoa</taxon>
        <taxon>Arthropoda</taxon>
        <taxon>Hexapoda</taxon>
        <taxon>Insecta</taxon>
        <taxon>Pterygota</taxon>
        <taxon>Neoptera</taxon>
        <taxon>Endopterygota</taxon>
        <taxon>Coleoptera</taxon>
        <taxon>Polyphaga</taxon>
        <taxon>Cucujiformia</taxon>
        <taxon>Curculionidae</taxon>
        <taxon>Dryophthorinae</taxon>
        <taxon>Rhynchophorus</taxon>
    </lineage>
</organism>
<dbReference type="SUPFAM" id="SSF103473">
    <property type="entry name" value="MFS general substrate transporter"/>
    <property type="match status" value="1"/>
</dbReference>
<proteinExistence type="inferred from homology"/>
<protein>
    <recommendedName>
        <fullName evidence="5">Major facilitator superfamily domain-containing protein 12-like</fullName>
    </recommendedName>
</protein>
<dbReference type="CDD" id="cd17491">
    <property type="entry name" value="MFS_MFSD12"/>
    <property type="match status" value="1"/>
</dbReference>
<feature type="transmembrane region" description="Helical" evidence="2">
    <location>
        <begin position="325"/>
        <end position="343"/>
    </location>
</feature>
<feature type="transmembrane region" description="Helical" evidence="2">
    <location>
        <begin position="260"/>
        <end position="285"/>
    </location>
</feature>
<keyword evidence="2" id="KW-0812">Transmembrane</keyword>
<evidence type="ECO:0000313" key="3">
    <source>
        <dbReference type="EMBL" id="KAF7278686.1"/>
    </source>
</evidence>
<dbReference type="EMBL" id="JAACXV010000392">
    <property type="protein sequence ID" value="KAF7278686.1"/>
    <property type="molecule type" value="Genomic_DNA"/>
</dbReference>
<evidence type="ECO:0008006" key="5">
    <source>
        <dbReference type="Google" id="ProtNLM"/>
    </source>
</evidence>
<feature type="transmembrane region" description="Helical" evidence="2">
    <location>
        <begin position="20"/>
        <end position="47"/>
    </location>
</feature>
<feature type="transmembrane region" description="Helical" evidence="2">
    <location>
        <begin position="425"/>
        <end position="444"/>
    </location>
</feature>
<dbReference type="Gene3D" id="1.20.1250.20">
    <property type="entry name" value="MFS general substrate transporter like domains"/>
    <property type="match status" value="2"/>
</dbReference>
<comment type="caution">
    <text evidence="3">The sequence shown here is derived from an EMBL/GenBank/DDBJ whole genome shotgun (WGS) entry which is preliminary data.</text>
</comment>
<feature type="transmembrane region" description="Helical" evidence="2">
    <location>
        <begin position="97"/>
        <end position="118"/>
    </location>
</feature>
<dbReference type="GO" id="GO:0008643">
    <property type="term" value="P:carbohydrate transport"/>
    <property type="evidence" value="ECO:0007669"/>
    <property type="project" value="InterPro"/>
</dbReference>
<name>A0A834MEF1_RHYFE</name>
<dbReference type="GO" id="GO:0005886">
    <property type="term" value="C:plasma membrane"/>
    <property type="evidence" value="ECO:0007669"/>
    <property type="project" value="TreeGrafter"/>
</dbReference>
<dbReference type="GO" id="GO:0015293">
    <property type="term" value="F:symporter activity"/>
    <property type="evidence" value="ECO:0007669"/>
    <property type="project" value="InterPro"/>
</dbReference>
<dbReference type="Proteomes" id="UP000625711">
    <property type="component" value="Unassembled WGS sequence"/>
</dbReference>
<feature type="transmembrane region" description="Helical" evidence="2">
    <location>
        <begin position="169"/>
        <end position="190"/>
    </location>
</feature>
<keyword evidence="2" id="KW-0472">Membrane</keyword>
<dbReference type="PANTHER" id="PTHR11328:SF28">
    <property type="entry name" value="MAJOR FACILITATOR SUPERFAMILY DOMAIN-CONTAINING PROTEIN 12"/>
    <property type="match status" value="1"/>
</dbReference>
<sequence>MTWKKISKDPVFTVSKNLPLRIYVAYGLGHILNDVCAAMWFSYLLVFFHLVLKFKNNEAGALLLVGQVADAIATPIIGYHSDKDHSCWLYRFGRRKIWYFIGTICVLATFPFIFAPCIGCQNTTTSLQMVYYSFFIIIFQFGWASVQISHMALIPEITPREHQRTKLAAIRSGATVVASIFVYLVTWGVLGMSGGSDKKINPDDVKKFQIIVWSIMSFGIVCSVIFYFNIKEQKTMMSCDEHVDSETRSNIKDLFKNYKVYLVAVIYMSSRLFLNLTQVFISLYLDEALDMVASALAIIPLAMYVASFIASLPIGVITKHIGRKLTYLLGTVIGLVACVWIQFGEDDSYKTYLIFLVVALLGAATTIVLVSSFDITTELIGVKTNSGAFIYGIMSFADKLSNGITVEIIQHFHNDETNTAYYKNVMTYACGGAVLMGAIAVLLLNSNSAKTGEEGPKRKNIETIS</sequence>
<feature type="transmembrane region" description="Helical" evidence="2">
    <location>
        <begin position="210"/>
        <end position="228"/>
    </location>
</feature>
<dbReference type="InterPro" id="IPR036259">
    <property type="entry name" value="MFS_trans_sf"/>
</dbReference>